<evidence type="ECO:0008006" key="5">
    <source>
        <dbReference type="Google" id="ProtNLM"/>
    </source>
</evidence>
<feature type="region of interest" description="Disordered" evidence="1">
    <location>
        <begin position="55"/>
        <end position="76"/>
    </location>
</feature>
<reference evidence="3" key="2">
    <citation type="submission" date="2024-09" db="EMBL/GenBank/DDBJ databases">
        <authorList>
            <person name="Veyrier F.J."/>
        </authorList>
    </citation>
    <scope>NUCLEOTIDE SEQUENCE</scope>
    <source>
        <strain evidence="3">17694</strain>
    </source>
</reference>
<proteinExistence type="predicted"/>
<dbReference type="Proteomes" id="UP000831534">
    <property type="component" value="Chromosome"/>
</dbReference>
<dbReference type="RefSeq" id="WP_156900899.1">
    <property type="nucleotide sequence ID" value="NZ_CP091521.1"/>
</dbReference>
<reference evidence="3" key="1">
    <citation type="journal article" date="2022" name="Res Sq">
        <title>Evolution of multicellular longitudinally dividing oral cavity symbionts (Neisseriaceae).</title>
        <authorList>
            <person name="Nyongesa S."/>
            <person name="Weber P."/>
            <person name="Bernet E."/>
            <person name="Pullido F."/>
            <person name="Nieckarz M."/>
            <person name="Delaby M."/>
            <person name="Nieves C."/>
            <person name="Viehboeck T."/>
            <person name="Krause N."/>
            <person name="Rivera-Millot A."/>
            <person name="Nakamura A."/>
            <person name="Vischer N."/>
            <person name="VanNieuwenhze M."/>
            <person name="Brun Y."/>
            <person name="Cava F."/>
            <person name="Bulgheresi S."/>
            <person name="Veyrier F."/>
        </authorList>
    </citation>
    <scope>NUCLEOTIDE SEQUENCE</scope>
    <source>
        <strain evidence="3">17694</strain>
    </source>
</reference>
<dbReference type="KEGG" id="ckh:LVJ77_09995"/>
<accession>A0A8T9MRP0</accession>
<gene>
    <name evidence="3" type="ORF">LVJ77_09995</name>
</gene>
<dbReference type="AlphaFoldDB" id="A0A8T9MRP0"/>
<feature type="signal peptide" evidence="2">
    <location>
        <begin position="1"/>
        <end position="24"/>
    </location>
</feature>
<evidence type="ECO:0000256" key="2">
    <source>
        <dbReference type="SAM" id="SignalP"/>
    </source>
</evidence>
<protein>
    <recommendedName>
        <fullName evidence="5">Secreted protein</fullName>
    </recommendedName>
</protein>
<keyword evidence="4" id="KW-1185">Reference proteome</keyword>
<keyword evidence="2" id="KW-0732">Signal</keyword>
<evidence type="ECO:0000313" key="3">
    <source>
        <dbReference type="EMBL" id="UOP04570.1"/>
    </source>
</evidence>
<feature type="chain" id="PRO_5035853771" description="Secreted protein" evidence="2">
    <location>
        <begin position="25"/>
        <end position="104"/>
    </location>
</feature>
<evidence type="ECO:0000256" key="1">
    <source>
        <dbReference type="SAM" id="MobiDB-lite"/>
    </source>
</evidence>
<dbReference type="EMBL" id="CP091521">
    <property type="protein sequence ID" value="UOP04570.1"/>
    <property type="molecule type" value="Genomic_DNA"/>
</dbReference>
<organism evidence="3 4">
    <name type="scientific">Conchiformibius kuhniae</name>
    <dbReference type="NCBI Taxonomy" id="211502"/>
    <lineage>
        <taxon>Bacteria</taxon>
        <taxon>Pseudomonadati</taxon>
        <taxon>Pseudomonadota</taxon>
        <taxon>Betaproteobacteria</taxon>
        <taxon>Neisseriales</taxon>
        <taxon>Neisseriaceae</taxon>
        <taxon>Conchiformibius</taxon>
    </lineage>
</organism>
<sequence>MPNKTKRTKWIRALGFLMPPYAVAPAYAEIRSNIGTVGKQCVKFRHFRACHQLAEKTPQRHSRAGGNPSRSTRSLDKTWFAKHREVDSRLRGNDGFLYCTEFSV</sequence>
<name>A0A8T9MRP0_9NEIS</name>
<evidence type="ECO:0000313" key="4">
    <source>
        <dbReference type="Proteomes" id="UP000831534"/>
    </source>
</evidence>